<evidence type="ECO:0000313" key="1">
    <source>
        <dbReference type="EMBL" id="PUZ26251.1"/>
    </source>
</evidence>
<comment type="caution">
    <text evidence="1">The sequence shown here is derived from an EMBL/GenBank/DDBJ whole genome shotgun (WGS) entry which is preliminary data.</text>
</comment>
<evidence type="ECO:0000313" key="2">
    <source>
        <dbReference type="Proteomes" id="UP000244450"/>
    </source>
</evidence>
<dbReference type="OrthoDB" id="826649at2"/>
<accession>A0A2T7BIZ0</accession>
<keyword evidence="2" id="KW-1185">Reference proteome</keyword>
<gene>
    <name evidence="1" type="ORF">DCC81_18680</name>
</gene>
<proteinExistence type="predicted"/>
<dbReference type="InterPro" id="IPR011051">
    <property type="entry name" value="RmlC_Cupin_sf"/>
</dbReference>
<dbReference type="EMBL" id="QCYK01000002">
    <property type="protein sequence ID" value="PUZ26251.1"/>
    <property type="molecule type" value="Genomic_DNA"/>
</dbReference>
<dbReference type="AlphaFoldDB" id="A0A2T7BIZ0"/>
<dbReference type="Proteomes" id="UP000244450">
    <property type="component" value="Unassembled WGS sequence"/>
</dbReference>
<dbReference type="RefSeq" id="WP_108688089.1">
    <property type="nucleotide sequence ID" value="NZ_QCYK01000002.1"/>
</dbReference>
<dbReference type="SUPFAM" id="SSF51182">
    <property type="entry name" value="RmlC-like cupins"/>
    <property type="match status" value="1"/>
</dbReference>
<organism evidence="1 2">
    <name type="scientific">Chitinophaga parva</name>
    <dbReference type="NCBI Taxonomy" id="2169414"/>
    <lineage>
        <taxon>Bacteria</taxon>
        <taxon>Pseudomonadati</taxon>
        <taxon>Bacteroidota</taxon>
        <taxon>Chitinophagia</taxon>
        <taxon>Chitinophagales</taxon>
        <taxon>Chitinophagaceae</taxon>
        <taxon>Chitinophaga</taxon>
    </lineage>
</organism>
<reference evidence="1 2" key="1">
    <citation type="submission" date="2018-04" db="EMBL/GenBank/DDBJ databases">
        <title>Chitinophaga fuyangensis sp. nov., isolated from soil in a chemical factory.</title>
        <authorList>
            <person name="Chen K."/>
        </authorList>
    </citation>
    <scope>NUCLEOTIDE SEQUENCE [LARGE SCALE GENOMIC DNA]</scope>
    <source>
        <strain evidence="1 2">LY-1</strain>
    </source>
</reference>
<name>A0A2T7BIZ0_9BACT</name>
<dbReference type="InterPro" id="IPR014710">
    <property type="entry name" value="RmlC-like_jellyroll"/>
</dbReference>
<dbReference type="Gene3D" id="2.60.120.10">
    <property type="entry name" value="Jelly Rolls"/>
    <property type="match status" value="1"/>
</dbReference>
<sequence length="144" mass="16167">MEGVTLLKGGAHTDARGQIAFVNDFQFPGVKRFYQITHPDTSVVRAWQGHQVEHKYFYVVKGSFAVAWVQPDDWSKPSAMLPAFYETLNAGHPAVLSVPPGFANGIKALEKDSVLLVYSNLTLEQSAEDRWQFDAGLWLDWNNI</sequence>
<evidence type="ECO:0008006" key="3">
    <source>
        <dbReference type="Google" id="ProtNLM"/>
    </source>
</evidence>
<protein>
    <recommendedName>
        <fullName evidence="3">Sugar 3,4-ketoisomerase QdtA cupin domain-containing protein</fullName>
    </recommendedName>
</protein>